<evidence type="ECO:0000259" key="1">
    <source>
        <dbReference type="PROSITE" id="PS50011"/>
    </source>
</evidence>
<keyword evidence="3" id="KW-1185">Reference proteome</keyword>
<dbReference type="GO" id="GO:0005524">
    <property type="term" value="F:ATP binding"/>
    <property type="evidence" value="ECO:0007669"/>
    <property type="project" value="InterPro"/>
</dbReference>
<dbReference type="Gene3D" id="3.90.1200.10">
    <property type="match status" value="1"/>
</dbReference>
<dbReference type="InterPro" id="IPR011009">
    <property type="entry name" value="Kinase-like_dom_sf"/>
</dbReference>
<dbReference type="SUPFAM" id="SSF56112">
    <property type="entry name" value="Protein kinase-like (PK-like)"/>
    <property type="match status" value="1"/>
</dbReference>
<evidence type="ECO:0000313" key="2">
    <source>
        <dbReference type="EMBL" id="SDI09670.1"/>
    </source>
</evidence>
<dbReference type="RefSeq" id="WP_175487521.1">
    <property type="nucleotide sequence ID" value="NZ_FNDK01000021.1"/>
</dbReference>
<dbReference type="AlphaFoldDB" id="A0A1G8HT47"/>
<proteinExistence type="predicted"/>
<dbReference type="PROSITE" id="PS50011">
    <property type="entry name" value="PROTEIN_KINASE_DOM"/>
    <property type="match status" value="1"/>
</dbReference>
<dbReference type="Gene3D" id="3.30.200.20">
    <property type="entry name" value="Phosphorylase Kinase, domain 1"/>
    <property type="match status" value="1"/>
</dbReference>
<name>A0A1G8HT47_9BACI</name>
<dbReference type="CDD" id="cd05154">
    <property type="entry name" value="ACAD10_11_N-like"/>
    <property type="match status" value="1"/>
</dbReference>
<keyword evidence="2" id="KW-0418">Kinase</keyword>
<dbReference type="InterPro" id="IPR002575">
    <property type="entry name" value="Aminoglycoside_PTrfase"/>
</dbReference>
<dbReference type="InterPro" id="IPR041726">
    <property type="entry name" value="ACAD10_11_N"/>
</dbReference>
<reference evidence="2 3" key="1">
    <citation type="submission" date="2016-10" db="EMBL/GenBank/DDBJ databases">
        <authorList>
            <person name="de Groot N.N."/>
        </authorList>
    </citation>
    <scope>NUCLEOTIDE SEQUENCE [LARGE SCALE GENOMIC DNA]</scope>
    <source>
        <strain evidence="2 3">DSM 21632</strain>
    </source>
</reference>
<evidence type="ECO:0000313" key="3">
    <source>
        <dbReference type="Proteomes" id="UP000199163"/>
    </source>
</evidence>
<gene>
    <name evidence="2" type="ORF">SAMN05192534_12130</name>
</gene>
<accession>A0A1G8HT47</accession>
<dbReference type="InterPro" id="IPR052898">
    <property type="entry name" value="ACAD10-like"/>
</dbReference>
<sequence length="356" mass="41641">MNQHMFQETIPIRKGEDFDQNAVKKYLRESIEGFPEEPLEVTQFSTGVSNLTYHLRAGNWEAVMRRPPNGPLPPKAHDMKRESEFLKKLYPYYSFVPKPYVFCDDKSVIGVPFYVMEHKKGIVIDESFPPGQNISADQLKTISYNVVDALADLHQIDYEKVGLSEFGYPEGFLNRQVHGWIKRFNKSKTDDVPYFEELSKWMVNHVPASHDSAVIHNDYKLNNMLFSQDLRKINAVLDWELATVADPFFDLAGALGYWVEEKDPDLLKESLPSLTGTPGFISREEFIHRYALKTKKNIPDMNFYMAFTYFKLAVVFQQIYYRWKIGKSNDERFKTFDKRARNMMTHAYEVVDKKMF</sequence>
<dbReference type="EMBL" id="FNDK01000021">
    <property type="protein sequence ID" value="SDI09670.1"/>
    <property type="molecule type" value="Genomic_DNA"/>
</dbReference>
<dbReference type="PANTHER" id="PTHR47829:SF1">
    <property type="entry name" value="HAD FAMILY PHOSPHATASE"/>
    <property type="match status" value="1"/>
</dbReference>
<dbReference type="InterPro" id="IPR000719">
    <property type="entry name" value="Prot_kinase_dom"/>
</dbReference>
<dbReference type="GO" id="GO:0004672">
    <property type="term" value="F:protein kinase activity"/>
    <property type="evidence" value="ECO:0007669"/>
    <property type="project" value="InterPro"/>
</dbReference>
<dbReference type="Pfam" id="PF01636">
    <property type="entry name" value="APH"/>
    <property type="match status" value="1"/>
</dbReference>
<dbReference type="Proteomes" id="UP000199163">
    <property type="component" value="Unassembled WGS sequence"/>
</dbReference>
<dbReference type="PANTHER" id="PTHR47829">
    <property type="entry name" value="HYDROLASE, PUTATIVE (AFU_ORTHOLOGUE AFUA_1G12880)-RELATED"/>
    <property type="match status" value="1"/>
</dbReference>
<organism evidence="2 3">
    <name type="scientific">Alteribacillus persepolensis</name>
    <dbReference type="NCBI Taxonomy" id="568899"/>
    <lineage>
        <taxon>Bacteria</taxon>
        <taxon>Bacillati</taxon>
        <taxon>Bacillota</taxon>
        <taxon>Bacilli</taxon>
        <taxon>Bacillales</taxon>
        <taxon>Bacillaceae</taxon>
        <taxon>Alteribacillus</taxon>
    </lineage>
</organism>
<keyword evidence="2" id="KW-0808">Transferase</keyword>
<protein>
    <submittedName>
        <fullName evidence="2">Predicted kinase, aminoglycoside phosphotransferase (APT) family</fullName>
    </submittedName>
</protein>
<feature type="domain" description="Protein kinase" evidence="1">
    <location>
        <begin position="1"/>
        <end position="356"/>
    </location>
</feature>
<dbReference type="STRING" id="568899.SAMN05192534_12130"/>
<dbReference type="PROSITE" id="PS00108">
    <property type="entry name" value="PROTEIN_KINASE_ST"/>
    <property type="match status" value="1"/>
</dbReference>
<dbReference type="InterPro" id="IPR008271">
    <property type="entry name" value="Ser/Thr_kinase_AS"/>
</dbReference>